<dbReference type="SUPFAM" id="SSF51735">
    <property type="entry name" value="NAD(P)-binding Rossmann-fold domains"/>
    <property type="match status" value="1"/>
</dbReference>
<comment type="similarity">
    <text evidence="2">Belongs to the adenosylhomocysteinase family.</text>
</comment>
<gene>
    <name evidence="6" type="ORF">HT585_15690</name>
</gene>
<organism evidence="6 7">
    <name type="scientific">Ensifer oleiphilus</name>
    <dbReference type="NCBI Taxonomy" id="2742698"/>
    <lineage>
        <taxon>Bacteria</taxon>
        <taxon>Pseudomonadati</taxon>
        <taxon>Pseudomonadota</taxon>
        <taxon>Alphaproteobacteria</taxon>
        <taxon>Hyphomicrobiales</taxon>
        <taxon>Rhizobiaceae</taxon>
        <taxon>Sinorhizobium/Ensifer group</taxon>
        <taxon>Ensifer</taxon>
    </lineage>
</organism>
<evidence type="ECO:0000313" key="6">
    <source>
        <dbReference type="EMBL" id="NVD40310.1"/>
    </source>
</evidence>
<dbReference type="InterPro" id="IPR000043">
    <property type="entry name" value="Adenosylhomocysteinase-like"/>
</dbReference>
<dbReference type="GO" id="GO:0006730">
    <property type="term" value="P:one-carbon metabolic process"/>
    <property type="evidence" value="ECO:0007669"/>
    <property type="project" value="UniProtKB-KW"/>
</dbReference>
<sequence>MAPGLSCRHHRQTVRTLTMTPSSHLSRIEWVGQSCALLRAIAAEFETTRPFNGLTIGTAIHLEPKTVALLMTLKAGGAKLVATGNLNSTQPATVDYLRREGITVIGGQTTDEAAHSGFINQLLDHQPDLLLDNGGDLFARVAERPYGSLLGGTEETTSGRARLQPMRGAIGLPVLVINDSPIKQFAENRHAVGQSLFESYMRFTNRSTNGKRVTVFGYGACGKGTAACFRNAYSAVSVVDIDPISALEAHLDGFSTPRRDDAIRSADVIVTVTGSANILTASDLAALKDGVILLNGGHFPHEIDIAGMRADAAVVSPESYVDEGIETLALADGRRIHSLGAGHMANLAGPRALGNSVESMDLGFALQARCLERVASRTLDASMCVVPVPGDIDAMVASAYLELHR</sequence>
<dbReference type="EC" id="3.3.1.1" evidence="6"/>
<evidence type="ECO:0000256" key="2">
    <source>
        <dbReference type="ARBA" id="ARBA00007122"/>
    </source>
</evidence>
<dbReference type="InterPro" id="IPR036291">
    <property type="entry name" value="NAD(P)-bd_dom_sf"/>
</dbReference>
<dbReference type="Pfam" id="PF05221">
    <property type="entry name" value="AdoHcyase"/>
    <property type="match status" value="1"/>
</dbReference>
<dbReference type="SUPFAM" id="SSF52283">
    <property type="entry name" value="Formate/glycerate dehydrogenase catalytic domain-like"/>
    <property type="match status" value="1"/>
</dbReference>
<dbReference type="SMART" id="SM00997">
    <property type="entry name" value="AdoHcyase_NAD"/>
    <property type="match status" value="1"/>
</dbReference>
<dbReference type="InterPro" id="IPR042172">
    <property type="entry name" value="Adenosylhomocyst_ase-like_sf"/>
</dbReference>
<dbReference type="AlphaFoldDB" id="A0A7Y6Q789"/>
<dbReference type="GO" id="GO:0005829">
    <property type="term" value="C:cytosol"/>
    <property type="evidence" value="ECO:0007669"/>
    <property type="project" value="TreeGrafter"/>
</dbReference>
<dbReference type="GO" id="GO:0004013">
    <property type="term" value="F:adenosylhomocysteinase activity"/>
    <property type="evidence" value="ECO:0007669"/>
    <property type="project" value="TreeGrafter"/>
</dbReference>
<evidence type="ECO:0000259" key="5">
    <source>
        <dbReference type="SMART" id="SM00997"/>
    </source>
</evidence>
<dbReference type="SMART" id="SM00996">
    <property type="entry name" value="AdoHcyase"/>
    <property type="match status" value="1"/>
</dbReference>
<dbReference type="EMBL" id="JABWDU010000003">
    <property type="protein sequence ID" value="NVD40310.1"/>
    <property type="molecule type" value="Genomic_DNA"/>
</dbReference>
<reference evidence="6 7" key="1">
    <citation type="submission" date="2020-06" db="EMBL/GenBank/DDBJ databases">
        <authorList>
            <person name="Grouzdev D.S."/>
        </authorList>
    </citation>
    <scope>NUCLEOTIDE SEQUENCE [LARGE SCALE GENOMIC DNA]</scope>
    <source>
        <strain evidence="6 7">HO-A22</strain>
    </source>
</reference>
<dbReference type="Proteomes" id="UP000520198">
    <property type="component" value="Unassembled WGS sequence"/>
</dbReference>
<evidence type="ECO:0000256" key="4">
    <source>
        <dbReference type="ARBA" id="ARBA00023027"/>
    </source>
</evidence>
<dbReference type="PROSITE" id="PS00739">
    <property type="entry name" value="ADOHCYASE_2"/>
    <property type="match status" value="1"/>
</dbReference>
<name>A0A7Y6Q789_9HYPH</name>
<evidence type="ECO:0000313" key="7">
    <source>
        <dbReference type="Proteomes" id="UP000520198"/>
    </source>
</evidence>
<dbReference type="Gene3D" id="3.40.50.720">
    <property type="entry name" value="NAD(P)-binding Rossmann-like Domain"/>
    <property type="match status" value="1"/>
</dbReference>
<dbReference type="GO" id="GO:0033353">
    <property type="term" value="P:S-adenosylmethionine cycle"/>
    <property type="evidence" value="ECO:0007669"/>
    <property type="project" value="TreeGrafter"/>
</dbReference>
<dbReference type="PANTHER" id="PTHR23420:SF0">
    <property type="entry name" value="ADENOSYLHOMOCYSTEINASE"/>
    <property type="match status" value="1"/>
</dbReference>
<keyword evidence="3" id="KW-0554">One-carbon metabolism</keyword>
<comment type="cofactor">
    <cofactor evidence="1">
        <name>NAD(+)</name>
        <dbReference type="ChEBI" id="CHEBI:57540"/>
    </cofactor>
</comment>
<feature type="domain" description="S-adenosyl-L-homocysteine hydrolase NAD binding" evidence="5">
    <location>
        <begin position="188"/>
        <end position="352"/>
    </location>
</feature>
<evidence type="ECO:0000256" key="1">
    <source>
        <dbReference type="ARBA" id="ARBA00001911"/>
    </source>
</evidence>
<keyword evidence="6" id="KW-0378">Hydrolase</keyword>
<dbReference type="Pfam" id="PF00670">
    <property type="entry name" value="AdoHcyase_NAD"/>
    <property type="match status" value="1"/>
</dbReference>
<keyword evidence="4" id="KW-0520">NAD</keyword>
<dbReference type="PANTHER" id="PTHR23420">
    <property type="entry name" value="ADENOSYLHOMOCYSTEINASE"/>
    <property type="match status" value="1"/>
</dbReference>
<dbReference type="Gene3D" id="3.40.50.1480">
    <property type="entry name" value="Adenosylhomocysteinase-like"/>
    <property type="match status" value="1"/>
</dbReference>
<evidence type="ECO:0000256" key="3">
    <source>
        <dbReference type="ARBA" id="ARBA00022563"/>
    </source>
</evidence>
<dbReference type="RefSeq" id="WP_176354201.1">
    <property type="nucleotide sequence ID" value="NZ_JABWDU010000003.1"/>
</dbReference>
<dbReference type="InterPro" id="IPR015878">
    <property type="entry name" value="Ado_hCys_hydrolase_NAD-bd"/>
</dbReference>
<accession>A0A7Y6Q789</accession>
<protein>
    <submittedName>
        <fullName evidence="6">Adenosylhomocysteinase</fullName>
        <ecNumber evidence="6">3.3.1.1</ecNumber>
    </submittedName>
</protein>
<proteinExistence type="inferred from homology"/>
<dbReference type="InterPro" id="IPR020082">
    <property type="entry name" value="S-Ado-L-homoCys_hydrolase_CS"/>
</dbReference>
<comment type="caution">
    <text evidence="6">The sequence shown here is derived from an EMBL/GenBank/DDBJ whole genome shotgun (WGS) entry which is preliminary data.</text>
</comment>
<keyword evidence="7" id="KW-1185">Reference proteome</keyword>
<dbReference type="NCBIfam" id="NF004005">
    <property type="entry name" value="PRK05476.2-3"/>
    <property type="match status" value="1"/>
</dbReference>